<comment type="caution">
    <text evidence="1">The sequence shown here is derived from an EMBL/GenBank/DDBJ whole genome shotgun (WGS) entry which is preliminary data.</text>
</comment>
<evidence type="ECO:0000313" key="1">
    <source>
        <dbReference type="EMBL" id="HDR50924.1"/>
    </source>
</evidence>
<dbReference type="EMBL" id="DSDK01000268">
    <property type="protein sequence ID" value="HDR50924.1"/>
    <property type="molecule type" value="Genomic_DNA"/>
</dbReference>
<accession>A0A831LLF5</accession>
<name>A0A831LLF5_9BACT</name>
<protein>
    <submittedName>
        <fullName evidence="1">BREX-1 system phosphatase PglZ type B</fullName>
    </submittedName>
</protein>
<sequence>MNLKDKVVQALLQAEKHNSSIMVKPEVILWPDPDKQWQEVIPLLQDELPQFLVFGDYNPERKQGPAIWLKCMVTKALPEANWPDKTIPVIYLPGISKTDLRNAEHAELRLQPLLEYQYTGTLFLQENGKEWTIMAFLENISNGLGAKVAKDNATKYALKTTLASIFLTSDINWDKINVDADFLYHQIFPDINSAILKWMCKGNTWLEKMLPDKKEAFINLCKQHFDFTPDPANIKAIAEKLGSQKGAWKQVWQLYANA</sequence>
<dbReference type="Proteomes" id="UP000886047">
    <property type="component" value="Unassembled WGS sequence"/>
</dbReference>
<proteinExistence type="predicted"/>
<gene>
    <name evidence="1" type="ORF">ENN90_04785</name>
</gene>
<reference evidence="1" key="1">
    <citation type="journal article" date="2020" name="mSystems">
        <title>Genome- and Community-Level Interaction Insights into Carbon Utilization and Element Cycling Functions of Hydrothermarchaeota in Hydrothermal Sediment.</title>
        <authorList>
            <person name="Zhou Z."/>
            <person name="Liu Y."/>
            <person name="Xu W."/>
            <person name="Pan J."/>
            <person name="Luo Z.H."/>
            <person name="Li M."/>
        </authorList>
    </citation>
    <scope>NUCLEOTIDE SEQUENCE [LARGE SCALE GENOMIC DNA]</scope>
    <source>
        <strain evidence="1">SpSt-1217</strain>
    </source>
</reference>
<dbReference type="AlphaFoldDB" id="A0A831LLF5"/>
<feature type="non-terminal residue" evidence="1">
    <location>
        <position position="258"/>
    </location>
</feature>
<organism evidence="1">
    <name type="scientific">Mariniphaga anaerophila</name>
    <dbReference type="NCBI Taxonomy" id="1484053"/>
    <lineage>
        <taxon>Bacteria</taxon>
        <taxon>Pseudomonadati</taxon>
        <taxon>Bacteroidota</taxon>
        <taxon>Bacteroidia</taxon>
        <taxon>Marinilabiliales</taxon>
        <taxon>Prolixibacteraceae</taxon>
        <taxon>Mariniphaga</taxon>
    </lineage>
</organism>